<feature type="domain" description="Peripheral subunit-binding (PSBD)" evidence="8">
    <location>
        <begin position="183"/>
        <end position="220"/>
    </location>
</feature>
<dbReference type="Pfam" id="PF00198">
    <property type="entry name" value="2-oxoacid_dh"/>
    <property type="match status" value="1"/>
</dbReference>
<evidence type="ECO:0000313" key="10">
    <source>
        <dbReference type="Proteomes" id="UP000199161"/>
    </source>
</evidence>
<evidence type="ECO:0000256" key="1">
    <source>
        <dbReference type="ARBA" id="ARBA00001938"/>
    </source>
</evidence>
<dbReference type="GO" id="GO:0016407">
    <property type="term" value="F:acetyltransferase activity"/>
    <property type="evidence" value="ECO:0007669"/>
    <property type="project" value="TreeGrafter"/>
</dbReference>
<dbReference type="PANTHER" id="PTHR43178">
    <property type="entry name" value="DIHYDROLIPOAMIDE ACETYLTRANSFERASE COMPONENT OF PYRUVATE DEHYDROGENASE COMPLEX"/>
    <property type="match status" value="1"/>
</dbReference>
<comment type="cofactor">
    <cofactor evidence="1">
        <name>(R)-lipoate</name>
        <dbReference type="ChEBI" id="CHEBI:83088"/>
    </cofactor>
</comment>
<dbReference type="GO" id="GO:0031405">
    <property type="term" value="F:lipoic acid binding"/>
    <property type="evidence" value="ECO:0007669"/>
    <property type="project" value="TreeGrafter"/>
</dbReference>
<dbReference type="InterPro" id="IPR023213">
    <property type="entry name" value="CAT-like_dom_sf"/>
</dbReference>
<dbReference type="Gene3D" id="3.30.559.10">
    <property type="entry name" value="Chloramphenicol acetyltransferase-like domain"/>
    <property type="match status" value="1"/>
</dbReference>
<dbReference type="SUPFAM" id="SSF82784">
    <property type="entry name" value="OsmC-like"/>
    <property type="match status" value="1"/>
</dbReference>
<feature type="compositionally biased region" description="Low complexity" evidence="6">
    <location>
        <begin position="115"/>
        <end position="128"/>
    </location>
</feature>
<dbReference type="OrthoDB" id="56234at2157"/>
<dbReference type="InterPro" id="IPR036625">
    <property type="entry name" value="E3-bd_dom_sf"/>
</dbReference>
<dbReference type="PROSITE" id="PS51826">
    <property type="entry name" value="PSBD"/>
    <property type="match status" value="2"/>
</dbReference>
<evidence type="ECO:0000259" key="8">
    <source>
        <dbReference type="PROSITE" id="PS51826"/>
    </source>
</evidence>
<evidence type="ECO:0000313" key="9">
    <source>
        <dbReference type="EMBL" id="SFC08475.1"/>
    </source>
</evidence>
<dbReference type="SUPFAM" id="SSF47005">
    <property type="entry name" value="Peripheral subunit-binding domain of 2-oxo acid dehydrogenase complex"/>
    <property type="match status" value="2"/>
</dbReference>
<feature type="compositionally biased region" description="Low complexity" evidence="6">
    <location>
        <begin position="470"/>
        <end position="482"/>
    </location>
</feature>
<reference evidence="10" key="1">
    <citation type="submission" date="2016-10" db="EMBL/GenBank/DDBJ databases">
        <authorList>
            <person name="Varghese N."/>
            <person name="Submissions S."/>
        </authorList>
    </citation>
    <scope>NUCLEOTIDE SEQUENCE [LARGE SCALE GENOMIC DNA]</scope>
    <source>
        <strain evidence="10">DSM 13078</strain>
    </source>
</reference>
<gene>
    <name evidence="9" type="ORF">SAMN05444422_104181</name>
</gene>
<dbReference type="InterPro" id="IPR003016">
    <property type="entry name" value="2-oxoA_DH_lipoyl-BS"/>
</dbReference>
<organism evidence="9 10">
    <name type="scientific">Natronobacterium haloterrestre</name>
    <name type="common">Halobiforma haloterrestris</name>
    <dbReference type="NCBI Taxonomy" id="148448"/>
    <lineage>
        <taxon>Archaea</taxon>
        <taxon>Methanobacteriati</taxon>
        <taxon>Methanobacteriota</taxon>
        <taxon>Stenosarchaea group</taxon>
        <taxon>Halobacteria</taxon>
        <taxon>Halobacteriales</taxon>
        <taxon>Natrialbaceae</taxon>
        <taxon>Natronobacterium</taxon>
    </lineage>
</organism>
<keyword evidence="10" id="KW-1185">Reference proteome</keyword>
<dbReference type="Gene3D" id="2.40.50.100">
    <property type="match status" value="1"/>
</dbReference>
<feature type="region of interest" description="Disordered" evidence="6">
    <location>
        <begin position="99"/>
        <end position="150"/>
    </location>
</feature>
<dbReference type="Pfam" id="PF02817">
    <property type="entry name" value="E3_binding"/>
    <property type="match status" value="2"/>
</dbReference>
<dbReference type="PANTHER" id="PTHR43178:SF5">
    <property type="entry name" value="LIPOAMIDE ACYLTRANSFERASE COMPONENT OF BRANCHED-CHAIN ALPHA-KETO ACID DEHYDROGENASE COMPLEX, MITOCHONDRIAL"/>
    <property type="match status" value="1"/>
</dbReference>
<protein>
    <submittedName>
        <fullName evidence="9">Pyruvate dehydrogenase E2 component (Dihydrolipoamide acetyltransferase)</fullName>
    </submittedName>
</protein>
<evidence type="ECO:0000256" key="3">
    <source>
        <dbReference type="ARBA" id="ARBA00022679"/>
    </source>
</evidence>
<evidence type="ECO:0000256" key="5">
    <source>
        <dbReference type="ARBA" id="ARBA00023315"/>
    </source>
</evidence>
<evidence type="ECO:0000259" key="7">
    <source>
        <dbReference type="PROSITE" id="PS50968"/>
    </source>
</evidence>
<proteinExistence type="inferred from homology"/>
<dbReference type="AlphaFoldDB" id="A0A1I1GA51"/>
<dbReference type="EMBL" id="FOKW01000004">
    <property type="protein sequence ID" value="SFC08475.1"/>
    <property type="molecule type" value="Genomic_DNA"/>
</dbReference>
<keyword evidence="9" id="KW-0670">Pyruvate</keyword>
<keyword evidence="5" id="KW-0012">Acyltransferase</keyword>
<feature type="domain" description="Peripheral subunit-binding (PSBD)" evidence="8">
    <location>
        <begin position="137"/>
        <end position="174"/>
    </location>
</feature>
<evidence type="ECO:0000256" key="6">
    <source>
        <dbReference type="SAM" id="MobiDB-lite"/>
    </source>
</evidence>
<comment type="similarity">
    <text evidence="2">Belongs to the 2-oxoacid dehydrogenase family.</text>
</comment>
<accession>A0A1I1GA51</accession>
<dbReference type="CDD" id="cd06849">
    <property type="entry name" value="lipoyl_domain"/>
    <property type="match status" value="1"/>
</dbReference>
<feature type="domain" description="Lipoyl-binding" evidence="7">
    <location>
        <begin position="2"/>
        <end position="77"/>
    </location>
</feature>
<feature type="compositionally biased region" description="Basic and acidic residues" evidence="6">
    <location>
        <begin position="136"/>
        <end position="148"/>
    </location>
</feature>
<keyword evidence="3 9" id="KW-0808">Transferase</keyword>
<dbReference type="SUPFAM" id="SSF52777">
    <property type="entry name" value="CoA-dependent acyltransferases"/>
    <property type="match status" value="1"/>
</dbReference>
<feature type="compositionally biased region" description="Acidic residues" evidence="6">
    <location>
        <begin position="99"/>
        <end position="114"/>
    </location>
</feature>
<dbReference type="InterPro" id="IPR004167">
    <property type="entry name" value="PSBD"/>
</dbReference>
<keyword evidence="4" id="KW-0450">Lipoyl</keyword>
<dbReference type="PROSITE" id="PS50968">
    <property type="entry name" value="BIOTINYL_LIPOYL"/>
    <property type="match status" value="1"/>
</dbReference>
<dbReference type="Proteomes" id="UP000199161">
    <property type="component" value="Unassembled WGS sequence"/>
</dbReference>
<dbReference type="InterPro" id="IPR003718">
    <property type="entry name" value="OsmC/Ohr_fam"/>
</dbReference>
<name>A0A1I1GA51_NATHA</name>
<dbReference type="RefSeq" id="WP_089787567.1">
    <property type="nucleotide sequence ID" value="NZ_FOKW01000004.1"/>
</dbReference>
<dbReference type="SUPFAM" id="SSF51230">
    <property type="entry name" value="Single hybrid motif"/>
    <property type="match status" value="1"/>
</dbReference>
<evidence type="ECO:0000256" key="4">
    <source>
        <dbReference type="ARBA" id="ARBA00022823"/>
    </source>
</evidence>
<dbReference type="InterPro" id="IPR050743">
    <property type="entry name" value="2-oxoacid_DH_E2_comp"/>
</dbReference>
<dbReference type="Gene3D" id="3.30.300.20">
    <property type="match status" value="1"/>
</dbReference>
<dbReference type="InterPro" id="IPR015946">
    <property type="entry name" value="KH_dom-like_a/b"/>
</dbReference>
<evidence type="ECO:0000256" key="2">
    <source>
        <dbReference type="ARBA" id="ARBA00007317"/>
    </source>
</evidence>
<dbReference type="InterPro" id="IPR001078">
    <property type="entry name" value="2-oxoacid_DH_actylTfrase"/>
</dbReference>
<dbReference type="Pfam" id="PF00364">
    <property type="entry name" value="Biotin_lipoyl"/>
    <property type="match status" value="1"/>
</dbReference>
<feature type="region of interest" description="Disordered" evidence="6">
    <location>
        <begin position="470"/>
        <end position="506"/>
    </location>
</feature>
<dbReference type="InterPro" id="IPR000089">
    <property type="entry name" value="Biotin_lipoyl"/>
</dbReference>
<dbReference type="Pfam" id="PF02566">
    <property type="entry name" value="OsmC"/>
    <property type="match status" value="1"/>
</dbReference>
<dbReference type="GO" id="GO:0005737">
    <property type="term" value="C:cytoplasm"/>
    <property type="evidence" value="ECO:0007669"/>
    <property type="project" value="TreeGrafter"/>
</dbReference>
<dbReference type="Gene3D" id="4.10.320.10">
    <property type="entry name" value="E3-binding domain"/>
    <property type="match status" value="2"/>
</dbReference>
<dbReference type="PROSITE" id="PS00189">
    <property type="entry name" value="LIPOYL"/>
    <property type="match status" value="1"/>
</dbReference>
<sequence length="623" mass="65924">MGYIVRMPKLGLEMERGTLLEWHVESGEPIEEGELVAEVESEKSVGEVDAREDGVLRRTYLEAGAEVPPGTPIGIVAPESEAIDDLEAEAEKDLGLEESAEADAAEPDSGEADGDAASATGAGGTEDTAASDDEDVRASPRARERAKELGVALETVEGTGYQGAITEEDVEAAAEGADAGQPDASPRARKRAEELGVDLPSVEGTGYQGAITEEDVEAAAEAAETAVGGRTLAEERAFDGMRRTIASRLSESYREAVHVTVHREADAEALFAAADAADDALETDVSLQDLLLLAVSATLEEHPAFNATFEDDAHRIWAEHNLGVAVDVEQGLIAPVLRDVGSKSLSEVAEERRDLVDDALSGDYTMDDLRGGTFTVTNLGVLGVESFDPIINPPQVAILGVDAIEEQPIRGEAGDLEWRRHLPLDLSFDHRVVDGADAARFLETLVGHLEEPTSLLPAEVDLEAGGATAAGIADGAGSDTGTPGSSEGTEMPGRTVTATNPDGMRGRIEAGSFEWGYDEPEDRGGTETGPTPVDVFLGGLASCLSLSTRYQADKRDADVGEISVTTDADPEHGSVESIEATIHLESDEDDETLERVVELGERGCHVSQLLREDLELDLSWDRH</sequence>
<dbReference type="InterPro" id="IPR036102">
    <property type="entry name" value="OsmC/Ohrsf"/>
</dbReference>
<dbReference type="InterPro" id="IPR011053">
    <property type="entry name" value="Single_hybrid_motif"/>
</dbReference>